<feature type="domain" description="RING-type" evidence="11">
    <location>
        <begin position="251"/>
        <end position="293"/>
    </location>
</feature>
<comment type="pathway">
    <text evidence="2">Protein modification; protein ubiquitination.</text>
</comment>
<dbReference type="PANTHER" id="PTHR14155">
    <property type="entry name" value="RING FINGER DOMAIN-CONTAINING"/>
    <property type="match status" value="1"/>
</dbReference>
<evidence type="ECO:0000259" key="11">
    <source>
        <dbReference type="PROSITE" id="PS50089"/>
    </source>
</evidence>
<accession>A0ABR2SHT1</accession>
<evidence type="ECO:0000313" key="13">
    <source>
        <dbReference type="Proteomes" id="UP001396334"/>
    </source>
</evidence>
<dbReference type="InterPro" id="IPR001841">
    <property type="entry name" value="Znf_RING"/>
</dbReference>
<dbReference type="Gene3D" id="3.30.40.10">
    <property type="entry name" value="Zinc/RING finger domain, C3HC4 (zinc finger)"/>
    <property type="match status" value="1"/>
</dbReference>
<evidence type="ECO:0000256" key="8">
    <source>
        <dbReference type="ARBA" id="ARBA00024209"/>
    </source>
</evidence>
<evidence type="ECO:0000256" key="1">
    <source>
        <dbReference type="ARBA" id="ARBA00000900"/>
    </source>
</evidence>
<evidence type="ECO:0000256" key="9">
    <source>
        <dbReference type="PROSITE-ProRule" id="PRU00175"/>
    </source>
</evidence>
<keyword evidence="6" id="KW-0833">Ubl conjugation pathway</keyword>
<keyword evidence="4" id="KW-0479">Metal-binding</keyword>
<keyword evidence="5 9" id="KW-0863">Zinc-finger</keyword>
<sequence length="299" mass="34265">MIKLSLALQHSLHYPLIMSSLTAINIAFFLLFCLILACAGVSLFITFVIYIQIVAYEARVRNRLHIPNTINVPSEVEDDGLVLNVQVLERLSPSAMIYEDDKNELNSSECPICLEEYVVGESCRRFPIRPERLSDQCYWVKRCRNPTVYQTFDQESYMLIRHLALNIAFFLLSCLILACAGVSLFITFVIYIQIVAYEARVRNRLHIPNTINVSSEVEDDGLVLHVQVLERLSPSVTINEDDKHELNSSECPICLEEYSVGESCRRFPMCKHTFHSSCIDHWLQNHVTCPVCRQCISDL</sequence>
<protein>
    <recommendedName>
        <fullName evidence="3">RING-type E3 ubiquitin transferase</fullName>
        <ecNumber evidence="3">2.3.2.27</ecNumber>
    </recommendedName>
</protein>
<dbReference type="PANTHER" id="PTHR14155:SF610">
    <property type="entry name" value="OS01G0755700 PROTEIN"/>
    <property type="match status" value="1"/>
</dbReference>
<evidence type="ECO:0000256" key="4">
    <source>
        <dbReference type="ARBA" id="ARBA00022723"/>
    </source>
</evidence>
<dbReference type="PROSITE" id="PS50089">
    <property type="entry name" value="ZF_RING_2"/>
    <property type="match status" value="1"/>
</dbReference>
<evidence type="ECO:0000256" key="7">
    <source>
        <dbReference type="ARBA" id="ARBA00022833"/>
    </source>
</evidence>
<reference evidence="12 13" key="1">
    <citation type="journal article" date="2024" name="G3 (Bethesda)">
        <title>Genome assembly of Hibiscus sabdariffa L. provides insights into metabolisms of medicinal natural products.</title>
        <authorList>
            <person name="Kim T."/>
        </authorList>
    </citation>
    <scope>NUCLEOTIDE SEQUENCE [LARGE SCALE GENOMIC DNA]</scope>
    <source>
        <strain evidence="12">TK-2024</strain>
        <tissue evidence="12">Old leaves</tissue>
    </source>
</reference>
<dbReference type="InterPro" id="IPR053238">
    <property type="entry name" value="RING-H2_zinc_finger"/>
</dbReference>
<dbReference type="SMART" id="SM00184">
    <property type="entry name" value="RING"/>
    <property type="match status" value="1"/>
</dbReference>
<gene>
    <name evidence="12" type="ORF">V6N11_004722</name>
</gene>
<comment type="catalytic activity">
    <reaction evidence="1">
        <text>S-ubiquitinyl-[E2 ubiquitin-conjugating enzyme]-L-cysteine + [acceptor protein]-L-lysine = [E2 ubiquitin-conjugating enzyme]-L-cysteine + N(6)-ubiquitinyl-[acceptor protein]-L-lysine.</text>
        <dbReference type="EC" id="2.3.2.27"/>
    </reaction>
</comment>
<evidence type="ECO:0000313" key="12">
    <source>
        <dbReference type="EMBL" id="KAK9024564.1"/>
    </source>
</evidence>
<keyword evidence="10" id="KW-0472">Membrane</keyword>
<evidence type="ECO:0000256" key="2">
    <source>
        <dbReference type="ARBA" id="ARBA00004906"/>
    </source>
</evidence>
<keyword evidence="13" id="KW-1185">Reference proteome</keyword>
<evidence type="ECO:0000256" key="6">
    <source>
        <dbReference type="ARBA" id="ARBA00022786"/>
    </source>
</evidence>
<dbReference type="Proteomes" id="UP001396334">
    <property type="component" value="Unassembled WGS sequence"/>
</dbReference>
<proteinExistence type="inferred from homology"/>
<feature type="transmembrane region" description="Helical" evidence="10">
    <location>
        <begin position="20"/>
        <end position="53"/>
    </location>
</feature>
<organism evidence="12 13">
    <name type="scientific">Hibiscus sabdariffa</name>
    <name type="common">roselle</name>
    <dbReference type="NCBI Taxonomy" id="183260"/>
    <lineage>
        <taxon>Eukaryota</taxon>
        <taxon>Viridiplantae</taxon>
        <taxon>Streptophyta</taxon>
        <taxon>Embryophyta</taxon>
        <taxon>Tracheophyta</taxon>
        <taxon>Spermatophyta</taxon>
        <taxon>Magnoliopsida</taxon>
        <taxon>eudicotyledons</taxon>
        <taxon>Gunneridae</taxon>
        <taxon>Pentapetalae</taxon>
        <taxon>rosids</taxon>
        <taxon>malvids</taxon>
        <taxon>Malvales</taxon>
        <taxon>Malvaceae</taxon>
        <taxon>Malvoideae</taxon>
        <taxon>Hibiscus</taxon>
    </lineage>
</organism>
<evidence type="ECO:0000256" key="5">
    <source>
        <dbReference type="ARBA" id="ARBA00022771"/>
    </source>
</evidence>
<evidence type="ECO:0000256" key="3">
    <source>
        <dbReference type="ARBA" id="ARBA00012483"/>
    </source>
</evidence>
<dbReference type="EMBL" id="JBBPBN010000015">
    <property type="protein sequence ID" value="KAK9024564.1"/>
    <property type="molecule type" value="Genomic_DNA"/>
</dbReference>
<comment type="similarity">
    <text evidence="8">Belongs to the RING-type zinc finger family. ATL subfamily.</text>
</comment>
<evidence type="ECO:0000256" key="10">
    <source>
        <dbReference type="SAM" id="Phobius"/>
    </source>
</evidence>
<name>A0ABR2SHT1_9ROSI</name>
<keyword evidence="7" id="KW-0862">Zinc</keyword>
<keyword evidence="10" id="KW-0812">Transmembrane</keyword>
<dbReference type="CDD" id="cd16461">
    <property type="entry name" value="RING-H2_EL5-like"/>
    <property type="match status" value="1"/>
</dbReference>
<dbReference type="EC" id="2.3.2.27" evidence="3"/>
<dbReference type="Pfam" id="PF13639">
    <property type="entry name" value="zf-RING_2"/>
    <property type="match status" value="1"/>
</dbReference>
<feature type="transmembrane region" description="Helical" evidence="10">
    <location>
        <begin position="163"/>
        <end position="192"/>
    </location>
</feature>
<keyword evidence="10" id="KW-1133">Transmembrane helix</keyword>
<comment type="caution">
    <text evidence="12">The sequence shown here is derived from an EMBL/GenBank/DDBJ whole genome shotgun (WGS) entry which is preliminary data.</text>
</comment>
<dbReference type="InterPro" id="IPR013083">
    <property type="entry name" value="Znf_RING/FYVE/PHD"/>
</dbReference>
<dbReference type="SUPFAM" id="SSF57850">
    <property type="entry name" value="RING/U-box"/>
    <property type="match status" value="1"/>
</dbReference>